<keyword evidence="1" id="KW-0812">Transmembrane</keyword>
<keyword evidence="2" id="KW-0808">Transferase</keyword>
<gene>
    <name evidence="2" type="ORF">CRD60_08335</name>
</gene>
<dbReference type="Proteomes" id="UP000252530">
    <property type="component" value="Unassembled WGS sequence"/>
</dbReference>
<reference evidence="2 3" key="1">
    <citation type="submission" date="2017-10" db="EMBL/GenBank/DDBJ databases">
        <title>Bifidobacterium xylocopum sp. nov. and Bifidobacterium aemilianum sp. nov., from the carpenter bee (Xylocopa violacea) digestive tract.</title>
        <authorList>
            <person name="Alberoni D."/>
            <person name="Baffoni L."/>
            <person name="Di Gioia D."/>
            <person name="Gaggia F."/>
            <person name="Biavati B."/>
        </authorList>
    </citation>
    <scope>NUCLEOTIDE SEQUENCE [LARGE SCALE GENOMIC DNA]</scope>
    <source>
        <strain evidence="2 3">XV10</strain>
    </source>
</reference>
<keyword evidence="3" id="KW-1185">Reference proteome</keyword>
<protein>
    <submittedName>
        <fullName evidence="2">Glycosyl transferase</fullName>
    </submittedName>
</protein>
<name>A0A366K7C2_9BIFI</name>
<keyword evidence="1" id="KW-0472">Membrane</keyword>
<comment type="caution">
    <text evidence="2">The sequence shown here is derived from an EMBL/GenBank/DDBJ whole genome shotgun (WGS) entry which is preliminary data.</text>
</comment>
<evidence type="ECO:0000313" key="3">
    <source>
        <dbReference type="Proteomes" id="UP000252530"/>
    </source>
</evidence>
<feature type="transmembrane region" description="Helical" evidence="1">
    <location>
        <begin position="96"/>
        <end position="117"/>
    </location>
</feature>
<evidence type="ECO:0000256" key="1">
    <source>
        <dbReference type="SAM" id="Phobius"/>
    </source>
</evidence>
<keyword evidence="1" id="KW-1133">Transmembrane helix</keyword>
<dbReference type="GO" id="GO:0016740">
    <property type="term" value="F:transferase activity"/>
    <property type="evidence" value="ECO:0007669"/>
    <property type="project" value="UniProtKB-KW"/>
</dbReference>
<sequence>HCSLPPHPSRVFSALASGALLPPLVLCFSLRPAYGFSLGLVASLAYPDIDLYRYYPRRDRQSVQTSVMISRVDQLLTVNRLMVEATPERGSVPDGLYRYMIHYLSINCVVTSVFLILSKRPENYRAKQSLWKRMNDYSPTVSHDVRHTFLCRLINMPGKPGRLAIRLGYRIAEAAVGLN</sequence>
<dbReference type="AlphaFoldDB" id="A0A366K7C2"/>
<dbReference type="EMBL" id="PDCG01000046">
    <property type="protein sequence ID" value="RBP97152.1"/>
    <property type="molecule type" value="Genomic_DNA"/>
</dbReference>
<organism evidence="2 3">
    <name type="scientific">Bifidobacterium aemilianum</name>
    <dbReference type="NCBI Taxonomy" id="2493120"/>
    <lineage>
        <taxon>Bacteria</taxon>
        <taxon>Bacillati</taxon>
        <taxon>Actinomycetota</taxon>
        <taxon>Actinomycetes</taxon>
        <taxon>Bifidobacteriales</taxon>
        <taxon>Bifidobacteriaceae</taxon>
        <taxon>Bifidobacterium</taxon>
    </lineage>
</organism>
<evidence type="ECO:0000313" key="2">
    <source>
        <dbReference type="EMBL" id="RBP97152.1"/>
    </source>
</evidence>
<accession>A0A366K7C2</accession>
<feature type="non-terminal residue" evidence="2">
    <location>
        <position position="1"/>
    </location>
</feature>
<proteinExistence type="predicted"/>